<dbReference type="PANTHER" id="PTHR43563:SF1">
    <property type="entry name" value="AMINE OXIDASE [FLAVIN-CONTAINING] B"/>
    <property type="match status" value="1"/>
</dbReference>
<dbReference type="KEGG" id="tpr:Tpau_1822"/>
<comment type="similarity">
    <text evidence="2">Belongs to the flavin monoamine oxidase family.</text>
</comment>
<evidence type="ECO:0000259" key="5">
    <source>
        <dbReference type="Pfam" id="PF01593"/>
    </source>
</evidence>
<reference evidence="6 7" key="2">
    <citation type="journal article" date="2011" name="Stand. Genomic Sci.">
        <title>Complete genome sequence of Tsukamurella paurometabola type strain (no. 33).</title>
        <authorList>
            <person name="Munk A.C."/>
            <person name="Lapidus A."/>
            <person name="Lucas S."/>
            <person name="Nolan M."/>
            <person name="Tice H."/>
            <person name="Cheng J.F."/>
            <person name="Del Rio T.G."/>
            <person name="Goodwin L."/>
            <person name="Pitluck S."/>
            <person name="Liolios K."/>
            <person name="Huntemann M."/>
            <person name="Ivanova N."/>
            <person name="Mavromatis K."/>
            <person name="Mikhailova N."/>
            <person name="Pati A."/>
            <person name="Chen A."/>
            <person name="Palaniappan K."/>
            <person name="Tapia R."/>
            <person name="Han C."/>
            <person name="Land M."/>
            <person name="Hauser L."/>
            <person name="Chang Y.J."/>
            <person name="Jeffries C.D."/>
            <person name="Brettin T."/>
            <person name="Yasawong M."/>
            <person name="Brambilla E.M."/>
            <person name="Rohde M."/>
            <person name="Sikorski J."/>
            <person name="Goker M."/>
            <person name="Detter J.C."/>
            <person name="Woyke T."/>
            <person name="Bristow J."/>
            <person name="Eisen J.A."/>
            <person name="Markowitz V."/>
            <person name="Hugenholtz P."/>
            <person name="Kyrpides N.C."/>
            <person name="Klenk H.P."/>
        </authorList>
    </citation>
    <scope>NUCLEOTIDE SEQUENCE [LARGE SCALE GENOMIC DNA]</scope>
    <source>
        <strain evidence="7">ATCC 8368 / DSM 20162 / CCUG 35730 / CIP 100753 / JCM 10117 / KCTC 9821 / NBRC 16120 / NCIMB 702349 / NCTC 13040</strain>
    </source>
</reference>
<protein>
    <submittedName>
        <fullName evidence="6">Amine oxidase</fullName>
    </submittedName>
</protein>
<dbReference type="STRING" id="521096.Tpau_1822"/>
<dbReference type="eggNOG" id="COG1231">
    <property type="taxonomic scope" value="Bacteria"/>
</dbReference>
<dbReference type="SUPFAM" id="SSF54373">
    <property type="entry name" value="FAD-linked reductases, C-terminal domain"/>
    <property type="match status" value="1"/>
</dbReference>
<dbReference type="PRINTS" id="PR00757">
    <property type="entry name" value="AMINEOXDASEF"/>
</dbReference>
<dbReference type="EMBL" id="CP001966">
    <property type="protein sequence ID" value="ADG78440.1"/>
    <property type="molecule type" value="Genomic_DNA"/>
</dbReference>
<dbReference type="InterPro" id="IPR001613">
    <property type="entry name" value="Flavin_amine_oxidase"/>
</dbReference>
<keyword evidence="3" id="KW-0560">Oxidoreductase</keyword>
<keyword evidence="7" id="KW-1185">Reference proteome</keyword>
<organism evidence="6 7">
    <name type="scientific">Tsukamurella paurometabola (strain ATCC 8368 / DSM 20162 / CCUG 35730 / CIP 100753 / JCM 10117 / KCTC 9821 / NBRC 16120 / NCIMB 702349 / NCTC 13040)</name>
    <name type="common">Corynebacterium paurometabolum</name>
    <dbReference type="NCBI Taxonomy" id="521096"/>
    <lineage>
        <taxon>Bacteria</taxon>
        <taxon>Bacillati</taxon>
        <taxon>Actinomycetota</taxon>
        <taxon>Actinomycetes</taxon>
        <taxon>Mycobacteriales</taxon>
        <taxon>Tsukamurellaceae</taxon>
        <taxon>Tsukamurella</taxon>
    </lineage>
</organism>
<dbReference type="PANTHER" id="PTHR43563">
    <property type="entry name" value="AMINE OXIDASE"/>
    <property type="match status" value="1"/>
</dbReference>
<dbReference type="AlphaFoldDB" id="D5UMU3"/>
<evidence type="ECO:0000256" key="1">
    <source>
        <dbReference type="ARBA" id="ARBA00001974"/>
    </source>
</evidence>
<dbReference type="RefSeq" id="WP_013126468.1">
    <property type="nucleotide sequence ID" value="NC_014158.1"/>
</dbReference>
<feature type="domain" description="Amine oxidase" evidence="5">
    <location>
        <begin position="16"/>
        <end position="427"/>
    </location>
</feature>
<dbReference type="InterPro" id="IPR036188">
    <property type="entry name" value="FAD/NAD-bd_sf"/>
</dbReference>
<dbReference type="SUPFAM" id="SSF51905">
    <property type="entry name" value="FAD/NAD(P)-binding domain"/>
    <property type="match status" value="1"/>
</dbReference>
<feature type="binding site" evidence="4">
    <location>
        <position position="217"/>
    </location>
    <ligand>
        <name>FAD</name>
        <dbReference type="ChEBI" id="CHEBI:57692"/>
    </ligand>
</feature>
<evidence type="ECO:0000256" key="4">
    <source>
        <dbReference type="PIRSR" id="PIRSR601613-1"/>
    </source>
</evidence>
<feature type="binding site" evidence="4">
    <location>
        <position position="173"/>
    </location>
    <ligand>
        <name>substrate</name>
    </ligand>
</feature>
<sequence length="445" mass="47216">MQQPTSTTVAVIGAGLSGLIAARDLHRRGVDVLVIEAAHRVGGRALSETTGLGTRVDLGGQWIGHNHRRIAALADEIGATRFRMRSGRLPAMYHRSRRLGPISVLAAAPALLVTEALSRIGHTERWNSITLASCLRRIPGETTRRLLELLATTSWTADLDLLSVHAAARMTRHQGGLLTMLGTRGGAQDTLVAEGMGTLVDAIADELGPRVWTGTRVTGITRTGDDVVVHTASGEVRAARAIVTVPPPMAAAIDFEPKLPAKREALIRTTYMGIVYKAIAVYERPFWRDRGAGDVLVLDPPARAVFDTSPPGGRGHLCFLVGGPKARELDDLDADTRRSILLEPLVQHAGSEVLAPSGWHEKSWHLDEFVGGAYLALPSPGTVEGLAPIDASPIDALHWAGTESAHEHPGYLDGAIESGERAAAEVLAALTARGTAGGKSEIEGP</sequence>
<evidence type="ECO:0000313" key="6">
    <source>
        <dbReference type="EMBL" id="ADG78440.1"/>
    </source>
</evidence>
<evidence type="ECO:0000256" key="3">
    <source>
        <dbReference type="ARBA" id="ARBA00023002"/>
    </source>
</evidence>
<feature type="binding site" evidence="4">
    <location>
        <position position="17"/>
    </location>
    <ligand>
        <name>FAD</name>
        <dbReference type="ChEBI" id="CHEBI:57692"/>
    </ligand>
</feature>
<evidence type="ECO:0000313" key="7">
    <source>
        <dbReference type="Proteomes" id="UP000001213"/>
    </source>
</evidence>
<dbReference type="Pfam" id="PF01593">
    <property type="entry name" value="Amino_oxidase"/>
    <property type="match status" value="1"/>
</dbReference>
<dbReference type="Proteomes" id="UP000001213">
    <property type="component" value="Chromosome"/>
</dbReference>
<dbReference type="Gene3D" id="3.50.50.60">
    <property type="entry name" value="FAD/NAD(P)-binding domain"/>
    <property type="match status" value="1"/>
</dbReference>
<gene>
    <name evidence="6" type="ordered locus">Tpau_1822</name>
</gene>
<feature type="binding site" evidence="4">
    <location>
        <begin position="36"/>
        <end position="37"/>
    </location>
    <ligand>
        <name>FAD</name>
        <dbReference type="ChEBI" id="CHEBI:57692"/>
    </ligand>
</feature>
<feature type="binding site" evidence="4">
    <location>
        <position position="403"/>
    </location>
    <ligand>
        <name>FAD</name>
        <dbReference type="ChEBI" id="CHEBI:57692"/>
    </ligand>
</feature>
<dbReference type="InterPro" id="IPR050703">
    <property type="entry name" value="Flavin_MAO"/>
</dbReference>
<accession>D5UMU3</accession>
<comment type="cofactor">
    <cofactor evidence="1">
        <name>FAD</name>
        <dbReference type="ChEBI" id="CHEBI:57692"/>
    </cofactor>
</comment>
<dbReference type="InterPro" id="IPR002937">
    <property type="entry name" value="Amino_oxidase"/>
</dbReference>
<name>D5UMU3_TSUPD</name>
<proteinExistence type="inferred from homology"/>
<reference evidence="7" key="1">
    <citation type="submission" date="2010-03" db="EMBL/GenBank/DDBJ databases">
        <title>The complete chromosome of Tsukamurella paurometabola DSM 20162.</title>
        <authorList>
            <consortium name="US DOE Joint Genome Institute (JGI-PGF)"/>
            <person name="Lucas S."/>
            <person name="Copeland A."/>
            <person name="Lapidus A."/>
            <person name="Glavina del Rio T."/>
            <person name="Dalin E."/>
            <person name="Tice H."/>
            <person name="Bruce D."/>
            <person name="Goodwin L."/>
            <person name="Pitluck S."/>
            <person name="Kyrpides N."/>
            <person name="Mavromatis K."/>
            <person name="Ivanova N."/>
            <person name="Mikhailova N."/>
            <person name="Munk A.C."/>
            <person name="Brettin T."/>
            <person name="Detter J.C."/>
            <person name="Tapia R."/>
            <person name="Han C."/>
            <person name="Larimer F."/>
            <person name="Land M."/>
            <person name="Hauser L."/>
            <person name="Markowitz V."/>
            <person name="Cheng J.-F."/>
            <person name="Hugenholtz P."/>
            <person name="Woyke T."/>
            <person name="Wu D."/>
            <person name="Jando M."/>
            <person name="Brambilla E."/>
            <person name="Klenk H.-P."/>
            <person name="Eisen J.A."/>
        </authorList>
    </citation>
    <scope>NUCLEOTIDE SEQUENCE [LARGE SCALE GENOMIC DNA]</scope>
    <source>
        <strain evidence="7">ATCC 8368 / DSM 20162 / CCUG 35730 / CIP 100753 / JCM 10117 / KCTC 9821 / NBRC 16120 / NCIMB 702349 / NCTC 13040</strain>
    </source>
</reference>
<dbReference type="GO" id="GO:0016491">
    <property type="term" value="F:oxidoreductase activity"/>
    <property type="evidence" value="ECO:0007669"/>
    <property type="project" value="UniProtKB-KW"/>
</dbReference>
<dbReference type="HOGENOM" id="CLU_004498_0_4_11"/>
<evidence type="ECO:0000256" key="2">
    <source>
        <dbReference type="ARBA" id="ARBA00005995"/>
    </source>
</evidence>